<dbReference type="GO" id="GO:0004386">
    <property type="term" value="F:helicase activity"/>
    <property type="evidence" value="ECO:0007669"/>
    <property type="project" value="UniProtKB-KW"/>
</dbReference>
<evidence type="ECO:0000259" key="5">
    <source>
        <dbReference type="Pfam" id="PF13087"/>
    </source>
</evidence>
<organism evidence="6 7">
    <name type="scientific">Metarhizium robertsii</name>
    <dbReference type="NCBI Taxonomy" id="568076"/>
    <lineage>
        <taxon>Eukaryota</taxon>
        <taxon>Fungi</taxon>
        <taxon>Dikarya</taxon>
        <taxon>Ascomycota</taxon>
        <taxon>Pezizomycotina</taxon>
        <taxon>Sordariomycetes</taxon>
        <taxon>Hypocreomycetidae</taxon>
        <taxon>Hypocreales</taxon>
        <taxon>Clavicipitaceae</taxon>
        <taxon>Metarhizium</taxon>
    </lineage>
</organism>
<dbReference type="FunFam" id="3.40.50.300:FF:001660">
    <property type="entry name" value="NF-X1 finger and helicase protein, putative"/>
    <property type="match status" value="1"/>
</dbReference>
<dbReference type="Pfam" id="PF13087">
    <property type="entry name" value="AAA_12"/>
    <property type="match status" value="1"/>
</dbReference>
<dbReference type="InterPro" id="IPR041679">
    <property type="entry name" value="DNA2/NAM7-like_C"/>
</dbReference>
<dbReference type="CDD" id="cd18808">
    <property type="entry name" value="SF1_C_Upf1"/>
    <property type="match status" value="1"/>
</dbReference>
<dbReference type="InterPro" id="IPR045055">
    <property type="entry name" value="DNA2/NAM7-like"/>
</dbReference>
<dbReference type="InterPro" id="IPR041677">
    <property type="entry name" value="DNA2/NAM7_AAA_11"/>
</dbReference>
<evidence type="ECO:0000313" key="6">
    <source>
        <dbReference type="EMBL" id="EXV00312.1"/>
    </source>
</evidence>
<feature type="region of interest" description="Disordered" evidence="3">
    <location>
        <begin position="517"/>
        <end position="545"/>
    </location>
</feature>
<dbReference type="SUPFAM" id="SSF52540">
    <property type="entry name" value="P-loop containing nucleoside triphosphate hydrolases"/>
    <property type="match status" value="1"/>
</dbReference>
<proteinExistence type="predicted"/>
<dbReference type="PANTHER" id="PTHR10887">
    <property type="entry name" value="DNA2/NAM7 HELICASE FAMILY"/>
    <property type="match status" value="1"/>
</dbReference>
<accession>A0A014NE73</accession>
<dbReference type="AlphaFoldDB" id="A0A014NE73"/>
<name>A0A014NE73_9HYPO</name>
<feature type="domain" description="DNA2/NAM7 helicase-like C-terminal" evidence="5">
    <location>
        <begin position="196"/>
        <end position="434"/>
    </location>
</feature>
<evidence type="ECO:0000313" key="7">
    <source>
        <dbReference type="Proteomes" id="UP000030151"/>
    </source>
</evidence>
<protein>
    <submittedName>
        <fullName evidence="6">UvrD/REP type DNA helicase</fullName>
    </submittedName>
</protein>
<dbReference type="Proteomes" id="UP000030151">
    <property type="component" value="Unassembled WGS sequence"/>
</dbReference>
<feature type="region of interest" description="Disordered" evidence="3">
    <location>
        <begin position="344"/>
        <end position="369"/>
    </location>
</feature>
<evidence type="ECO:0000256" key="2">
    <source>
        <dbReference type="SAM" id="Coils"/>
    </source>
</evidence>
<evidence type="ECO:0000259" key="4">
    <source>
        <dbReference type="Pfam" id="PF13086"/>
    </source>
</evidence>
<dbReference type="InterPro" id="IPR047187">
    <property type="entry name" value="SF1_C_Upf1"/>
</dbReference>
<dbReference type="GO" id="GO:0031380">
    <property type="term" value="C:nuclear RNA-directed RNA polymerase complex"/>
    <property type="evidence" value="ECO:0007669"/>
    <property type="project" value="TreeGrafter"/>
</dbReference>
<dbReference type="PANTHER" id="PTHR10887:SF445">
    <property type="entry name" value="NFX1-TYPE ZINC FINGER-CONTAINING PROTEIN 1"/>
    <property type="match status" value="1"/>
</dbReference>
<feature type="coiled-coil region" evidence="2">
    <location>
        <begin position="743"/>
        <end position="770"/>
    </location>
</feature>
<reference evidence="6 7" key="1">
    <citation type="submission" date="2014-02" db="EMBL/GenBank/DDBJ databases">
        <title>The genome sequence of the entomopathogenic fungus Metarhizium robertsii ARSEF 2575.</title>
        <authorList>
            <person name="Giuliano Garisto Donzelli B."/>
            <person name="Roe B.A."/>
            <person name="Macmil S.L."/>
            <person name="Krasnoff S.B."/>
            <person name="Gibson D.M."/>
        </authorList>
    </citation>
    <scope>NUCLEOTIDE SEQUENCE [LARGE SCALE GENOMIC DNA]</scope>
    <source>
        <strain evidence="6 7">ARSEF 2575</strain>
    </source>
</reference>
<gene>
    <name evidence="6" type="ORF">X797_006372</name>
</gene>
<comment type="caution">
    <text evidence="6">The sequence shown here is derived from an EMBL/GenBank/DDBJ whole genome shotgun (WGS) entry which is preliminary data.</text>
</comment>
<sequence>MESKSRSERYLLAKSYEDLDDKTEDIKRVLGRAHGTLRQMKWDNIQRYLSRYYPRISDLDIHSLSPRERKYLKNFWSTENHKQAVDDLFEDIKHTSSTQREVSKIHDKVDRRVLQEADVIGITTTGLAKRISTLQRLRCKVVICEEAGEVMEPHMLSALLPPVEHFIQIGDHEQLRPQINNFGLSLESKQGVLYQLDRSQFERLLVGVPGRPKIPVAQLEVQRRMRPAVSMLIRETIYPNIQDHRTTRDLPDVVGMRKNLFWLDHDHLEDGDYFEMHHKSHSNAWEAELVHALVRHIVRQGAYRSSDIAVLTPYTGQLQKLRTAMRNDFEIVLSDRDQDALDKDGFDGTTLSSQEASSESPSTQKKGGSLAKKKLSELLRVATVDNFQGEEAKVVIVSLNRSNEARKVGFLRTTNRINVLLSRAQHGMYLIGNTETYTHVKMWQMVIELMRASDSRYLSPMTSLDTAPREDARRLAFGASRTAATCAWRDATRKACTISFRVRSLASGYTSRLGSLSLGPKARSDPLPNYGRKGSSRMQPQRGGSMLNVSDCRRLYVVQCLVPRRFHAAIFAQGPVANAAERITTRYQKFLTRDVARSAGDRLVRAITTVANSAMEAQTAVCICGETCPEDLCKDCGRRQDAQVDLLEMKTYAEIDVDLAPIVVLGCGHFFTAETLDGLVGMYTAYISNPEGRFTALADISATFAEKIPLCPDCKRPVRQYVTRRYNRIINRAVADESSKRFLVTGKNKLKKVDIELEKLQEELAASHSDFSRSINMLHERRLKAIFENRVLARYTDCDKLRRKIKDLRRRTSERYQPSHKLYEATIYALRKKKSDGLSEKLANLSLENTQKPVERDRRVTLAGEMALLKLDFITLEDKLGVLLALKSATSTQDFQCGRFSAPSCQAVSENLRILYFKLRYRSPA</sequence>
<keyword evidence="2" id="KW-0175">Coiled coil</keyword>
<feature type="compositionally biased region" description="Low complexity" evidence="3">
    <location>
        <begin position="352"/>
        <end position="369"/>
    </location>
</feature>
<dbReference type="InterPro" id="IPR027417">
    <property type="entry name" value="P-loop_NTPase"/>
</dbReference>
<dbReference type="HOGENOM" id="CLU_001490_0_0_1"/>
<keyword evidence="1 6" id="KW-0067">ATP-binding</keyword>
<dbReference type="EMBL" id="JELW01000013">
    <property type="protein sequence ID" value="EXV00312.1"/>
    <property type="molecule type" value="Genomic_DNA"/>
</dbReference>
<dbReference type="GO" id="GO:0031048">
    <property type="term" value="P:regulatory ncRNA-mediated heterochromatin formation"/>
    <property type="evidence" value="ECO:0007669"/>
    <property type="project" value="TreeGrafter"/>
</dbReference>
<dbReference type="Pfam" id="PF13086">
    <property type="entry name" value="AAA_11"/>
    <property type="match status" value="1"/>
</dbReference>
<keyword evidence="1 6" id="KW-0547">Nucleotide-binding</keyword>
<keyword evidence="1 6" id="KW-0347">Helicase</keyword>
<evidence type="ECO:0000256" key="1">
    <source>
        <dbReference type="ARBA" id="ARBA00022806"/>
    </source>
</evidence>
<keyword evidence="1 6" id="KW-0378">Hydrolase</keyword>
<feature type="domain" description="DNA2/NAM7 helicase helicase" evidence="4">
    <location>
        <begin position="81"/>
        <end position="179"/>
    </location>
</feature>
<dbReference type="Gene3D" id="3.40.50.300">
    <property type="entry name" value="P-loop containing nucleotide triphosphate hydrolases"/>
    <property type="match status" value="2"/>
</dbReference>
<evidence type="ECO:0000256" key="3">
    <source>
        <dbReference type="SAM" id="MobiDB-lite"/>
    </source>
</evidence>